<dbReference type="HOGENOM" id="CLU_1474525_0_0_9"/>
<protein>
    <submittedName>
        <fullName evidence="2">Uncharacterized protein</fullName>
    </submittedName>
</protein>
<feature type="transmembrane region" description="Helical" evidence="1">
    <location>
        <begin position="148"/>
        <end position="167"/>
    </location>
</feature>
<name>L0II79_THETR</name>
<keyword evidence="1" id="KW-0812">Transmembrane</keyword>
<dbReference type="PATRIC" id="fig|698948.3.peg.868"/>
<feature type="transmembrane region" description="Helical" evidence="1">
    <location>
        <begin position="47"/>
        <end position="66"/>
    </location>
</feature>
<dbReference type="EMBL" id="CP003066">
    <property type="protein sequence ID" value="AGB18548.1"/>
    <property type="molecule type" value="Genomic_DNA"/>
</dbReference>
<keyword evidence="1" id="KW-0472">Membrane</keyword>
<proteinExistence type="predicted"/>
<evidence type="ECO:0000256" key="1">
    <source>
        <dbReference type="SAM" id="Phobius"/>
    </source>
</evidence>
<sequence>MGYGKASEGRFYIIKNSVVLILAVFVLSFALIPVILFSKSKIGLQEIVGAFIMFLSMVFFCVFVAIKYYYKKMAFFVVIFAYFVILFFGSIAFGEFYWNNYPIKFSELISQLNNLNNTDNIWSEIMIVAKMGIRGFFEFPSQDILCKITVFQFIIGKIMDLVLLGYIGTQILKIKNYTEKAKL</sequence>
<organism evidence="2 3">
    <name type="scientific">Thermoanaerobacterium thermosaccharolyticum M0795</name>
    <dbReference type="NCBI Taxonomy" id="698948"/>
    <lineage>
        <taxon>Bacteria</taxon>
        <taxon>Bacillati</taxon>
        <taxon>Bacillota</taxon>
        <taxon>Clostridia</taxon>
        <taxon>Thermoanaerobacterales</taxon>
        <taxon>Thermoanaerobacteraceae</taxon>
        <taxon>Thermoanaerobacterium</taxon>
    </lineage>
</organism>
<feature type="transmembrane region" description="Helical" evidence="1">
    <location>
        <begin position="12"/>
        <end position="35"/>
    </location>
</feature>
<dbReference type="AlphaFoldDB" id="L0II79"/>
<evidence type="ECO:0000313" key="3">
    <source>
        <dbReference type="Proteomes" id="UP000010845"/>
    </source>
</evidence>
<accession>L0II79</accession>
<keyword evidence="1" id="KW-1133">Transmembrane helix</keyword>
<dbReference type="KEGG" id="tto:Thethe_00877"/>
<feature type="transmembrane region" description="Helical" evidence="1">
    <location>
        <begin position="73"/>
        <end position="98"/>
    </location>
</feature>
<dbReference type="Proteomes" id="UP000010845">
    <property type="component" value="Chromosome"/>
</dbReference>
<reference evidence="2 3" key="1">
    <citation type="submission" date="2012-03" db="EMBL/GenBank/DDBJ databases">
        <title>Complete sequence of chromosome of Thermoanaerobacterium thermosaccharolyticum M0795.</title>
        <authorList>
            <consortium name="US DOE Joint Genome Institute"/>
            <person name="Lucas S."/>
            <person name="Han J."/>
            <person name="Lapidus A."/>
            <person name="Cheng J.-F."/>
            <person name="Goodwin L."/>
            <person name="Pitluck S."/>
            <person name="Peters L."/>
            <person name="Teshima H."/>
            <person name="Detter J.C."/>
            <person name="Han C."/>
            <person name="Tapia R."/>
            <person name="Land M."/>
            <person name="Hauser L."/>
            <person name="Kyrpides N."/>
            <person name="Ivanova N."/>
            <person name="Pagani I."/>
            <person name="Feinberg L."/>
            <person name="Folden J."/>
            <person name="Hogsett D."/>
            <person name="Shaw J."/>
            <person name="Woyke T."/>
        </authorList>
    </citation>
    <scope>NUCLEOTIDE SEQUENCE [LARGE SCALE GENOMIC DNA]</scope>
    <source>
        <strain evidence="2 3">M0795</strain>
    </source>
</reference>
<evidence type="ECO:0000313" key="2">
    <source>
        <dbReference type="EMBL" id="AGB18548.1"/>
    </source>
</evidence>
<gene>
    <name evidence="2" type="ORF">Thethe_00877</name>
</gene>